<dbReference type="Pfam" id="PF00072">
    <property type="entry name" value="Response_reg"/>
    <property type="match status" value="1"/>
</dbReference>
<dbReference type="Pfam" id="PF00486">
    <property type="entry name" value="Trans_reg_C"/>
    <property type="match status" value="1"/>
</dbReference>
<dbReference type="InterPro" id="IPR001789">
    <property type="entry name" value="Sig_transdc_resp-reg_receiver"/>
</dbReference>
<protein>
    <submittedName>
        <fullName evidence="6">DNA-binding response regulator</fullName>
    </submittedName>
</protein>
<gene>
    <name evidence="6" type="ORF">GCM10010102_26130</name>
</gene>
<proteinExistence type="predicted"/>
<dbReference type="Gene3D" id="6.10.250.690">
    <property type="match status" value="1"/>
</dbReference>
<keyword evidence="1 3" id="KW-0238">DNA-binding</keyword>
<dbReference type="GO" id="GO:0000156">
    <property type="term" value="F:phosphorelay response regulator activity"/>
    <property type="evidence" value="ECO:0007669"/>
    <property type="project" value="TreeGrafter"/>
</dbReference>
<comment type="caution">
    <text evidence="6">The sequence shown here is derived from an EMBL/GenBank/DDBJ whole genome shotgun (WGS) entry which is preliminary data.</text>
</comment>
<dbReference type="SMART" id="SM00448">
    <property type="entry name" value="REC"/>
    <property type="match status" value="1"/>
</dbReference>
<reference evidence="6" key="1">
    <citation type="journal article" date="2014" name="Int. J. Syst. Evol. Microbiol.">
        <title>Complete genome sequence of Corynebacterium casei LMG S-19264T (=DSM 44701T), isolated from a smear-ripened cheese.</title>
        <authorList>
            <consortium name="US DOE Joint Genome Institute (JGI-PGF)"/>
            <person name="Walter F."/>
            <person name="Albersmeier A."/>
            <person name="Kalinowski J."/>
            <person name="Ruckert C."/>
        </authorList>
    </citation>
    <scope>NUCLEOTIDE SEQUENCE</scope>
    <source>
        <strain evidence="6">JCM 3051</strain>
    </source>
</reference>
<dbReference type="AlphaFoldDB" id="A0A8H9GJD1"/>
<accession>A0A8H9GJD1</accession>
<dbReference type="PROSITE" id="PS51755">
    <property type="entry name" value="OMPR_PHOB"/>
    <property type="match status" value="1"/>
</dbReference>
<dbReference type="Proteomes" id="UP000655589">
    <property type="component" value="Unassembled WGS sequence"/>
</dbReference>
<dbReference type="InterPro" id="IPR011006">
    <property type="entry name" value="CheY-like_superfamily"/>
</dbReference>
<dbReference type="Gene3D" id="1.10.10.10">
    <property type="entry name" value="Winged helix-like DNA-binding domain superfamily/Winged helix DNA-binding domain"/>
    <property type="match status" value="1"/>
</dbReference>
<dbReference type="Gene3D" id="3.40.50.2300">
    <property type="match status" value="1"/>
</dbReference>
<dbReference type="InterPro" id="IPR039420">
    <property type="entry name" value="WalR-like"/>
</dbReference>
<organism evidence="6 7">
    <name type="scientific">Promicromonospora citrea</name>
    <dbReference type="NCBI Taxonomy" id="43677"/>
    <lineage>
        <taxon>Bacteria</taxon>
        <taxon>Bacillati</taxon>
        <taxon>Actinomycetota</taxon>
        <taxon>Actinomycetes</taxon>
        <taxon>Micrococcales</taxon>
        <taxon>Promicromonosporaceae</taxon>
        <taxon>Promicromonospora</taxon>
    </lineage>
</organism>
<evidence type="ECO:0000259" key="5">
    <source>
        <dbReference type="PROSITE" id="PS51755"/>
    </source>
</evidence>
<feature type="DNA-binding region" description="OmpR/PhoB-type" evidence="3">
    <location>
        <begin position="130"/>
        <end position="228"/>
    </location>
</feature>
<dbReference type="GO" id="GO:0000976">
    <property type="term" value="F:transcription cis-regulatory region binding"/>
    <property type="evidence" value="ECO:0007669"/>
    <property type="project" value="TreeGrafter"/>
</dbReference>
<dbReference type="RefSeq" id="WP_171107572.1">
    <property type="nucleotide sequence ID" value="NZ_BMPT01000010.1"/>
</dbReference>
<dbReference type="SUPFAM" id="SSF52172">
    <property type="entry name" value="CheY-like"/>
    <property type="match status" value="1"/>
</dbReference>
<evidence type="ECO:0000313" key="6">
    <source>
        <dbReference type="EMBL" id="GGM29102.1"/>
    </source>
</evidence>
<dbReference type="SMART" id="SM00862">
    <property type="entry name" value="Trans_reg_C"/>
    <property type="match status" value="1"/>
</dbReference>
<keyword evidence="2" id="KW-0597">Phosphoprotein</keyword>
<dbReference type="GO" id="GO:0005829">
    <property type="term" value="C:cytosol"/>
    <property type="evidence" value="ECO:0007669"/>
    <property type="project" value="TreeGrafter"/>
</dbReference>
<feature type="domain" description="Response regulatory" evidence="4">
    <location>
        <begin position="2"/>
        <end position="122"/>
    </location>
</feature>
<feature type="domain" description="OmpR/PhoB-type" evidence="5">
    <location>
        <begin position="130"/>
        <end position="228"/>
    </location>
</feature>
<dbReference type="GO" id="GO:0006355">
    <property type="term" value="P:regulation of DNA-templated transcription"/>
    <property type="evidence" value="ECO:0007669"/>
    <property type="project" value="InterPro"/>
</dbReference>
<dbReference type="PANTHER" id="PTHR48111">
    <property type="entry name" value="REGULATOR OF RPOS"/>
    <property type="match status" value="1"/>
</dbReference>
<evidence type="ECO:0000313" key="7">
    <source>
        <dbReference type="Proteomes" id="UP000655589"/>
    </source>
</evidence>
<dbReference type="PANTHER" id="PTHR48111:SF36">
    <property type="entry name" value="TRANSCRIPTIONAL REGULATORY PROTEIN CUTR"/>
    <property type="match status" value="1"/>
</dbReference>
<dbReference type="GO" id="GO:0032993">
    <property type="term" value="C:protein-DNA complex"/>
    <property type="evidence" value="ECO:0007669"/>
    <property type="project" value="TreeGrafter"/>
</dbReference>
<evidence type="ECO:0000256" key="2">
    <source>
        <dbReference type="PROSITE-ProRule" id="PRU00169"/>
    </source>
</evidence>
<sequence length="238" mass="26363">MRLLIVEDEAGLVSALEVALRREGYAVDHAHTVAEAQAKLALTPYDLVLLDVTLPDGTGYDLTRAVRAGTIPLAEGEPPRILMLTARGRLTDRVTGLDVGADDYLVKPFAVIELSARIRALLRRETRDVAAVLTHGPIRLDTARQLAWRGERELSLTRKEFGVLRYLMSRPAYVVPAEELLEHVWDENADPFTQTVRVTVGTLRRKLTVDDEEPALETLVGRGYRLRDLPAPVEGALA</sequence>
<feature type="modified residue" description="4-aspartylphosphate" evidence="2">
    <location>
        <position position="51"/>
    </location>
</feature>
<dbReference type="InterPro" id="IPR036388">
    <property type="entry name" value="WH-like_DNA-bd_sf"/>
</dbReference>
<dbReference type="CDD" id="cd17624">
    <property type="entry name" value="REC_OmpR_PmrA-like"/>
    <property type="match status" value="1"/>
</dbReference>
<evidence type="ECO:0000259" key="4">
    <source>
        <dbReference type="PROSITE" id="PS50110"/>
    </source>
</evidence>
<dbReference type="CDD" id="cd00383">
    <property type="entry name" value="trans_reg_C"/>
    <property type="match status" value="1"/>
</dbReference>
<keyword evidence="7" id="KW-1185">Reference proteome</keyword>
<evidence type="ECO:0000256" key="3">
    <source>
        <dbReference type="PROSITE-ProRule" id="PRU01091"/>
    </source>
</evidence>
<name>A0A8H9GJD1_9MICO</name>
<dbReference type="InterPro" id="IPR001867">
    <property type="entry name" value="OmpR/PhoB-type_DNA-bd"/>
</dbReference>
<evidence type="ECO:0000256" key="1">
    <source>
        <dbReference type="ARBA" id="ARBA00023125"/>
    </source>
</evidence>
<dbReference type="EMBL" id="BMPT01000010">
    <property type="protein sequence ID" value="GGM29102.1"/>
    <property type="molecule type" value="Genomic_DNA"/>
</dbReference>
<dbReference type="PROSITE" id="PS50110">
    <property type="entry name" value="RESPONSE_REGULATORY"/>
    <property type="match status" value="1"/>
</dbReference>
<reference evidence="6" key="2">
    <citation type="submission" date="2020-09" db="EMBL/GenBank/DDBJ databases">
        <authorList>
            <person name="Sun Q."/>
            <person name="Ohkuma M."/>
        </authorList>
    </citation>
    <scope>NUCLEOTIDE SEQUENCE</scope>
    <source>
        <strain evidence="6">JCM 3051</strain>
    </source>
</reference>